<dbReference type="InterPro" id="IPR006439">
    <property type="entry name" value="HAD-SF_hydro_IA"/>
</dbReference>
<dbReference type="SFLD" id="SFLDG01129">
    <property type="entry name" value="C1.5:_HAD__Beta-PGM__Phosphata"/>
    <property type="match status" value="1"/>
</dbReference>
<dbReference type="Proteomes" id="UP000266720">
    <property type="component" value="Chromosome"/>
</dbReference>
<dbReference type="InterPro" id="IPR050155">
    <property type="entry name" value="HAD-like_hydrolase_sf"/>
</dbReference>
<dbReference type="NCBIfam" id="TIGR01549">
    <property type="entry name" value="HAD-SF-IA-v1"/>
    <property type="match status" value="1"/>
</dbReference>
<dbReference type="KEGG" id="tcb:TCARB_0336"/>
<dbReference type="Gene3D" id="1.10.150.520">
    <property type="match status" value="1"/>
</dbReference>
<sequence length="243" mass="27448">MLSQPAEKGALIDLWGTILYPAPSLEEYTRERARKILQVLLELGIDTTEQKIYETYRATRSLTDKIRNFTMLELSLEGEVILLLDKLGIEPREETVRKLSEAFIHPYVSMVKPAPNVKELLETIKALGFRLILASNTMSTAHSLQLLKTHGLYELFDYLAFSDSIGFRKPHPKFFSHIISVTGIVPVKSFFLGDEEVDIKGAKQLGFKTIAYTGFHPYTGNTQPDCIAENPERVKECIKSLGI</sequence>
<dbReference type="PANTHER" id="PTHR43434">
    <property type="entry name" value="PHOSPHOGLYCOLATE PHOSPHATASE"/>
    <property type="match status" value="1"/>
</dbReference>
<dbReference type="EMBL" id="CP007493">
    <property type="protein sequence ID" value="AJB41410.1"/>
    <property type="molecule type" value="Genomic_DNA"/>
</dbReference>
<dbReference type="RefSeq" id="WP_052886514.1">
    <property type="nucleotide sequence ID" value="NZ_CP007493.1"/>
</dbReference>
<comment type="similarity">
    <text evidence="1">Belongs to the HAD-like hydrolase superfamily.</text>
</comment>
<dbReference type="GO" id="GO:0005829">
    <property type="term" value="C:cytosol"/>
    <property type="evidence" value="ECO:0007669"/>
    <property type="project" value="TreeGrafter"/>
</dbReference>
<dbReference type="SUPFAM" id="SSF56784">
    <property type="entry name" value="HAD-like"/>
    <property type="match status" value="1"/>
</dbReference>
<name>A0A3G1A4I7_9CREN</name>
<reference evidence="3" key="1">
    <citation type="book" date="2010" name="EXTREMOPHILES" publisher="0:0-0">
        <title>Complete genome sequences of ten hyperthermophilic archaea reveal their metabolic capabilities and possible ecological roles.</title>
        <editorList>
            <person name="?"/>
        </editorList>
        <authorList>
            <person name="Ravin N.V."/>
            <person name="Mardanov A.V."/>
            <person name="Bonch-Osmolovskaya E.A."/>
            <person name="Skryabin K.G."/>
        </authorList>
    </citation>
    <scope>NUCLEOTIDE SEQUENCE [LARGE SCALE GENOMIC DNA]</scope>
    <source>
        <strain evidence="3">1505</strain>
    </source>
</reference>
<protein>
    <submittedName>
        <fullName evidence="2">2-haloalkanoic acid dehalogenase</fullName>
        <ecNumber evidence="2">3.8.1.2</ecNumber>
    </submittedName>
</protein>
<dbReference type="InterPro" id="IPR036412">
    <property type="entry name" value="HAD-like_sf"/>
</dbReference>
<accession>A0A3G1A4I7</accession>
<organism evidence="2 3">
    <name type="scientific">Thermofilum adornatum 1505</name>
    <dbReference type="NCBI Taxonomy" id="697581"/>
    <lineage>
        <taxon>Archaea</taxon>
        <taxon>Thermoproteota</taxon>
        <taxon>Thermoprotei</taxon>
        <taxon>Thermofilales</taxon>
        <taxon>Thermofilaceae</taxon>
        <taxon>Thermofilum</taxon>
    </lineage>
</organism>
<gene>
    <name evidence="2" type="ORF">TCARB_0336</name>
</gene>
<keyword evidence="2" id="KW-0378">Hydrolase</keyword>
<dbReference type="PRINTS" id="PR00413">
    <property type="entry name" value="HADHALOGNASE"/>
</dbReference>
<dbReference type="AlphaFoldDB" id="A0A3G1A4I7"/>
<dbReference type="GO" id="GO:0018784">
    <property type="term" value="F:(S)-2-haloacid dehalogenase activity"/>
    <property type="evidence" value="ECO:0007669"/>
    <property type="project" value="UniProtKB-EC"/>
</dbReference>
<proteinExistence type="inferred from homology"/>
<dbReference type="Gene3D" id="3.40.50.1000">
    <property type="entry name" value="HAD superfamily/HAD-like"/>
    <property type="match status" value="1"/>
</dbReference>
<dbReference type="NCBIfam" id="TIGR01509">
    <property type="entry name" value="HAD-SF-IA-v3"/>
    <property type="match status" value="1"/>
</dbReference>
<evidence type="ECO:0000313" key="2">
    <source>
        <dbReference type="EMBL" id="AJB41410.1"/>
    </source>
</evidence>
<evidence type="ECO:0000256" key="1">
    <source>
        <dbReference type="ARBA" id="ARBA00007958"/>
    </source>
</evidence>
<dbReference type="Pfam" id="PF00702">
    <property type="entry name" value="Hydrolase"/>
    <property type="match status" value="1"/>
</dbReference>
<dbReference type="GO" id="GO:0006281">
    <property type="term" value="P:DNA repair"/>
    <property type="evidence" value="ECO:0007669"/>
    <property type="project" value="TreeGrafter"/>
</dbReference>
<dbReference type="STRING" id="697581.TCARB_0336"/>
<dbReference type="EC" id="3.8.1.2" evidence="2"/>
<dbReference type="SFLD" id="SFLDS00003">
    <property type="entry name" value="Haloacid_Dehalogenase"/>
    <property type="match status" value="1"/>
</dbReference>
<dbReference type="GO" id="GO:0008967">
    <property type="term" value="F:phosphoglycolate phosphatase activity"/>
    <property type="evidence" value="ECO:0007669"/>
    <property type="project" value="TreeGrafter"/>
</dbReference>
<dbReference type="GeneID" id="25405795"/>
<evidence type="ECO:0000313" key="3">
    <source>
        <dbReference type="Proteomes" id="UP000266720"/>
    </source>
</evidence>
<dbReference type="PANTHER" id="PTHR43434:SF1">
    <property type="entry name" value="PHOSPHOGLYCOLATE PHOSPHATASE"/>
    <property type="match status" value="1"/>
</dbReference>
<dbReference type="InterPro" id="IPR023214">
    <property type="entry name" value="HAD_sf"/>
</dbReference>